<dbReference type="KEGG" id="rpm:RSPPHO_02821"/>
<name>H6SPC2_PARPM</name>
<evidence type="ECO:0000256" key="7">
    <source>
        <dbReference type="ARBA" id="ARBA00023136"/>
    </source>
</evidence>
<organism evidence="9 10">
    <name type="scientific">Pararhodospirillum photometricum DSM 122</name>
    <dbReference type="NCBI Taxonomy" id="1150469"/>
    <lineage>
        <taxon>Bacteria</taxon>
        <taxon>Pseudomonadati</taxon>
        <taxon>Pseudomonadota</taxon>
        <taxon>Alphaproteobacteria</taxon>
        <taxon>Rhodospirillales</taxon>
        <taxon>Rhodospirillaceae</taxon>
        <taxon>Pararhodospirillum</taxon>
    </lineage>
</organism>
<evidence type="ECO:0000256" key="5">
    <source>
        <dbReference type="ARBA" id="ARBA00022692"/>
    </source>
</evidence>
<comment type="similarity">
    <text evidence="2">Belongs to the auxin efflux carrier (TC 2.A.69) family.</text>
</comment>
<accession>H6SPC2</accession>
<dbReference type="eggNOG" id="COG0679">
    <property type="taxonomic scope" value="Bacteria"/>
</dbReference>
<feature type="transmembrane region" description="Helical" evidence="8">
    <location>
        <begin position="194"/>
        <end position="216"/>
    </location>
</feature>
<dbReference type="GO" id="GO:0005886">
    <property type="term" value="C:plasma membrane"/>
    <property type="evidence" value="ECO:0007669"/>
    <property type="project" value="UniProtKB-SubCell"/>
</dbReference>
<gene>
    <name evidence="9" type="ORF">RSPPHO_02821</name>
</gene>
<proteinExistence type="inferred from homology"/>
<evidence type="ECO:0000256" key="8">
    <source>
        <dbReference type="SAM" id="Phobius"/>
    </source>
</evidence>
<feature type="transmembrane region" description="Helical" evidence="8">
    <location>
        <begin position="31"/>
        <end position="53"/>
    </location>
</feature>
<feature type="transmembrane region" description="Helical" evidence="8">
    <location>
        <begin position="223"/>
        <end position="247"/>
    </location>
</feature>
<dbReference type="PANTHER" id="PTHR36838:SF4">
    <property type="entry name" value="AUXIN EFFLUX CARRIER FAMILY PROTEIN"/>
    <property type="match status" value="1"/>
</dbReference>
<dbReference type="InterPro" id="IPR038770">
    <property type="entry name" value="Na+/solute_symporter_sf"/>
</dbReference>
<dbReference type="Pfam" id="PF03547">
    <property type="entry name" value="Mem_trans"/>
    <property type="match status" value="1"/>
</dbReference>
<feature type="transmembrane region" description="Helical" evidence="8">
    <location>
        <begin position="104"/>
        <end position="121"/>
    </location>
</feature>
<keyword evidence="6 8" id="KW-1133">Transmembrane helix</keyword>
<dbReference type="Gene3D" id="1.20.1530.20">
    <property type="match status" value="1"/>
</dbReference>
<keyword evidence="10" id="KW-1185">Reference proteome</keyword>
<evidence type="ECO:0000256" key="3">
    <source>
        <dbReference type="ARBA" id="ARBA00022448"/>
    </source>
</evidence>
<dbReference type="OrthoDB" id="9805563at2"/>
<dbReference type="PATRIC" id="fig|1150469.3.peg.3190"/>
<dbReference type="PANTHER" id="PTHR36838">
    <property type="entry name" value="AUXIN EFFLUX CARRIER FAMILY PROTEIN"/>
    <property type="match status" value="1"/>
</dbReference>
<protein>
    <submittedName>
        <fullName evidence="9">Auxin Efflux Carrier</fullName>
    </submittedName>
</protein>
<dbReference type="HOGENOM" id="CLU_056175_3_1_5"/>
<reference evidence="9 10" key="1">
    <citation type="submission" date="2012-02" db="EMBL/GenBank/DDBJ databases">
        <title>Shotgun genome sequence of Phaeospirillum photometricum DSM 122.</title>
        <authorList>
            <person name="Duquesne K."/>
            <person name="Sturgis J."/>
        </authorList>
    </citation>
    <scope>NUCLEOTIDE SEQUENCE [LARGE SCALE GENOMIC DNA]</scope>
    <source>
        <strain evidence="10">DSM122</strain>
    </source>
</reference>
<comment type="subcellular location">
    <subcellularLocation>
        <location evidence="1">Cell membrane</location>
        <topology evidence="1">Multi-pass membrane protein</topology>
    </subcellularLocation>
</comment>
<dbReference type="GO" id="GO:0055085">
    <property type="term" value="P:transmembrane transport"/>
    <property type="evidence" value="ECO:0007669"/>
    <property type="project" value="InterPro"/>
</dbReference>
<feature type="transmembrane region" description="Helical" evidence="8">
    <location>
        <begin position="127"/>
        <end position="148"/>
    </location>
</feature>
<dbReference type="RefSeq" id="WP_014416077.1">
    <property type="nucleotide sequence ID" value="NC_017059.1"/>
</dbReference>
<feature type="transmembrane region" description="Helical" evidence="8">
    <location>
        <begin position="65"/>
        <end position="83"/>
    </location>
</feature>
<evidence type="ECO:0000256" key="1">
    <source>
        <dbReference type="ARBA" id="ARBA00004651"/>
    </source>
</evidence>
<dbReference type="Proteomes" id="UP000033220">
    <property type="component" value="Chromosome DSM 122"/>
</dbReference>
<evidence type="ECO:0000256" key="6">
    <source>
        <dbReference type="ARBA" id="ARBA00022989"/>
    </source>
</evidence>
<evidence type="ECO:0000313" key="10">
    <source>
        <dbReference type="Proteomes" id="UP000033220"/>
    </source>
</evidence>
<dbReference type="EMBL" id="HE663493">
    <property type="protein sequence ID" value="CCG09447.1"/>
    <property type="molecule type" value="Genomic_DNA"/>
</dbReference>
<keyword evidence="7 8" id="KW-0472">Membrane</keyword>
<keyword evidence="5 8" id="KW-0812">Transmembrane</keyword>
<keyword evidence="3" id="KW-0813">Transport</keyword>
<evidence type="ECO:0000256" key="4">
    <source>
        <dbReference type="ARBA" id="ARBA00022475"/>
    </source>
</evidence>
<feature type="transmembrane region" description="Helical" evidence="8">
    <location>
        <begin position="6"/>
        <end position="24"/>
    </location>
</feature>
<evidence type="ECO:0000313" key="9">
    <source>
        <dbReference type="EMBL" id="CCG09447.1"/>
    </source>
</evidence>
<sequence length="308" mass="31230">MTPSLSAIVAVFLVILLGTGLRRLRLIPDTFWAPAEALTYYVTFPALLVANLANASLDGVPWERLAVLEALGVGVGAAVLLACRPWLARRGMEDPGFTSVFQGAIRPNTYIGLAVAAALFGPQGVTLTALCIAVVVPLVNVLAVSCMVRFGRGQRATLRGFLRGLATNPLILGCVVGLALQVTQTRLPPVVGGFLQMLASAALPLGLLAVGAGLSVRALGGALVPLGLSSAVKMLLTPAVVGAAGWALGLEGAVLAVAVLYAALPCSASAYVLARQMGGDAPMMAAIITGQTAAAAVVLPLILAVIAP</sequence>
<dbReference type="STRING" id="1150469.RSPPHO_02821"/>
<dbReference type="InterPro" id="IPR004776">
    <property type="entry name" value="Mem_transp_PIN-like"/>
</dbReference>
<feature type="transmembrane region" description="Helical" evidence="8">
    <location>
        <begin position="253"/>
        <end position="273"/>
    </location>
</feature>
<evidence type="ECO:0000256" key="2">
    <source>
        <dbReference type="ARBA" id="ARBA00010145"/>
    </source>
</evidence>
<dbReference type="AlphaFoldDB" id="H6SPC2"/>
<feature type="transmembrane region" description="Helical" evidence="8">
    <location>
        <begin position="160"/>
        <end position="182"/>
    </location>
</feature>
<feature type="transmembrane region" description="Helical" evidence="8">
    <location>
        <begin position="285"/>
        <end position="307"/>
    </location>
</feature>
<keyword evidence="4" id="KW-1003">Cell membrane</keyword>